<proteinExistence type="predicted"/>
<dbReference type="eggNOG" id="COG2221">
    <property type="taxonomic scope" value="Bacteria"/>
</dbReference>
<dbReference type="PRINTS" id="PR00397">
    <property type="entry name" value="SIROHAEM"/>
</dbReference>
<dbReference type="Gene3D" id="3.30.70.3340">
    <property type="match status" value="1"/>
</dbReference>
<evidence type="ECO:0000313" key="8">
    <source>
        <dbReference type="EMBL" id="ADY56813.1"/>
    </source>
</evidence>
<evidence type="ECO:0000256" key="3">
    <source>
        <dbReference type="ARBA" id="ARBA00022723"/>
    </source>
</evidence>
<evidence type="ECO:0000256" key="4">
    <source>
        <dbReference type="ARBA" id="ARBA00023002"/>
    </source>
</evidence>
<dbReference type="SUPFAM" id="SSF54862">
    <property type="entry name" value="4Fe-4S ferredoxins"/>
    <property type="match status" value="1"/>
</dbReference>
<organism evidence="8 9">
    <name type="scientific">Syntrophobotulus glycolicus (strain DSM 8271 / FlGlyR)</name>
    <dbReference type="NCBI Taxonomy" id="645991"/>
    <lineage>
        <taxon>Bacteria</taxon>
        <taxon>Bacillati</taxon>
        <taxon>Bacillota</taxon>
        <taxon>Clostridia</taxon>
        <taxon>Eubacteriales</taxon>
        <taxon>Desulfitobacteriaceae</taxon>
        <taxon>Syntrophobotulus</taxon>
    </lineage>
</organism>
<gene>
    <name evidence="8" type="ordered locus">Sgly_2530</name>
</gene>
<dbReference type="InterPro" id="IPR017900">
    <property type="entry name" value="4Fe4S_Fe_S_CS"/>
</dbReference>
<keyword evidence="5" id="KW-0408">Iron</keyword>
<evidence type="ECO:0000256" key="2">
    <source>
        <dbReference type="ARBA" id="ARBA00022617"/>
    </source>
</evidence>
<keyword evidence="2" id="KW-0349">Heme</keyword>
<dbReference type="GO" id="GO:0016491">
    <property type="term" value="F:oxidoreductase activity"/>
    <property type="evidence" value="ECO:0007669"/>
    <property type="project" value="UniProtKB-KW"/>
</dbReference>
<dbReference type="InterPro" id="IPR045854">
    <property type="entry name" value="NO2/SO3_Rdtase_4Fe4S_sf"/>
</dbReference>
<dbReference type="SUPFAM" id="SSF55124">
    <property type="entry name" value="Nitrite/Sulfite reductase N-terminal domain-like"/>
    <property type="match status" value="1"/>
</dbReference>
<keyword evidence="3" id="KW-0479">Metal-binding</keyword>
<dbReference type="PANTHER" id="PTHR32439:SF9">
    <property type="entry name" value="BLR3264 PROTEIN"/>
    <property type="match status" value="1"/>
</dbReference>
<dbReference type="InterPro" id="IPR017896">
    <property type="entry name" value="4Fe4S_Fe-S-bd"/>
</dbReference>
<dbReference type="Pfam" id="PF03460">
    <property type="entry name" value="NIR_SIR_ferr"/>
    <property type="match status" value="1"/>
</dbReference>
<evidence type="ECO:0000256" key="5">
    <source>
        <dbReference type="ARBA" id="ARBA00023004"/>
    </source>
</evidence>
<dbReference type="Proteomes" id="UP000007488">
    <property type="component" value="Chromosome"/>
</dbReference>
<evidence type="ECO:0000256" key="6">
    <source>
        <dbReference type="ARBA" id="ARBA00023014"/>
    </source>
</evidence>
<feature type="domain" description="4Fe-4S ferredoxin-type" evidence="7">
    <location>
        <begin position="159"/>
        <end position="187"/>
    </location>
</feature>
<dbReference type="PROSITE" id="PS00365">
    <property type="entry name" value="NIR_SIR"/>
    <property type="match status" value="1"/>
</dbReference>
<keyword evidence="6" id="KW-0411">Iron-sulfur</keyword>
<dbReference type="InterPro" id="IPR051329">
    <property type="entry name" value="NIR_SIR_4Fe-4S"/>
</dbReference>
<dbReference type="GO" id="GO:0020037">
    <property type="term" value="F:heme binding"/>
    <property type="evidence" value="ECO:0007669"/>
    <property type="project" value="InterPro"/>
</dbReference>
<dbReference type="GO" id="GO:0051539">
    <property type="term" value="F:4 iron, 4 sulfur cluster binding"/>
    <property type="evidence" value="ECO:0007669"/>
    <property type="project" value="UniProtKB-KW"/>
</dbReference>
<dbReference type="Pfam" id="PF01077">
    <property type="entry name" value="NIR_SIR"/>
    <property type="match status" value="1"/>
</dbReference>
<evidence type="ECO:0000256" key="1">
    <source>
        <dbReference type="ARBA" id="ARBA00022485"/>
    </source>
</evidence>
<name>F0SW29_SYNGF</name>
<dbReference type="SUPFAM" id="SSF56014">
    <property type="entry name" value="Nitrite and sulphite reductase 4Fe-4S domain-like"/>
    <property type="match status" value="1"/>
</dbReference>
<sequence>MTNMEADYKALKNGGFMRQVQKNHFSLRLKVVGGSLTAEQLLTIAEISKKYGDGHVHLTSRQGVEIPFVKLENVEDVKAELEAGGVNTGVCGPRVRTVTACQGSAICPSGCIETYPLACEISDRYFGRELPHKFKFGITGCMNNCLKAEENDLGVKGGYTIEWIKEACTLCGVCAKACRDGAITQTETELLLDESKCNNCGRCVKSCPFDAWRGEPGYILSFGGTFGNLIAKGEEVLPIIRDKEVLFRAADAALAFFDQYANPSERFRVAIDRAGWDTFKKEMEAAYNG</sequence>
<feature type="domain" description="4Fe-4S ferredoxin-type" evidence="7">
    <location>
        <begin position="188"/>
        <end position="217"/>
    </location>
</feature>
<accession>F0SW29</accession>
<dbReference type="InterPro" id="IPR005117">
    <property type="entry name" value="NiRdtase/SiRdtase_haem-b_fer"/>
</dbReference>
<dbReference type="KEGG" id="sgy:Sgly_2530"/>
<dbReference type="InterPro" id="IPR006067">
    <property type="entry name" value="NO2/SO3_Rdtase_4Fe4S_dom"/>
</dbReference>
<dbReference type="EMBL" id="CP002547">
    <property type="protein sequence ID" value="ADY56813.1"/>
    <property type="molecule type" value="Genomic_DNA"/>
</dbReference>
<dbReference type="Gene3D" id="3.30.70.20">
    <property type="match status" value="1"/>
</dbReference>
<dbReference type="InterPro" id="IPR006066">
    <property type="entry name" value="NO2/SO3_Rdtase_FeS/sirohaem_BS"/>
</dbReference>
<dbReference type="PROSITE" id="PS00198">
    <property type="entry name" value="4FE4S_FER_1"/>
    <property type="match status" value="1"/>
</dbReference>
<dbReference type="PANTHER" id="PTHR32439">
    <property type="entry name" value="FERREDOXIN--NITRITE REDUCTASE, CHLOROPLASTIC"/>
    <property type="match status" value="1"/>
</dbReference>
<keyword evidence="4" id="KW-0560">Oxidoreductase</keyword>
<dbReference type="HOGENOM" id="CLU_072599_0_1_9"/>
<protein>
    <submittedName>
        <fullName evidence="8">Nitrite and sulphite reductase 4Fe-4S region</fullName>
    </submittedName>
</protein>
<dbReference type="PROSITE" id="PS51379">
    <property type="entry name" value="4FE4S_FER_2"/>
    <property type="match status" value="2"/>
</dbReference>
<keyword evidence="1" id="KW-0004">4Fe-4S</keyword>
<dbReference type="Gene3D" id="3.30.413.10">
    <property type="entry name" value="Sulfite Reductase Hemoprotein, domain 1"/>
    <property type="match status" value="1"/>
</dbReference>
<evidence type="ECO:0000313" key="9">
    <source>
        <dbReference type="Proteomes" id="UP000007488"/>
    </source>
</evidence>
<evidence type="ECO:0000259" key="7">
    <source>
        <dbReference type="PROSITE" id="PS51379"/>
    </source>
</evidence>
<keyword evidence="9" id="KW-1185">Reference proteome</keyword>
<dbReference type="STRING" id="645991.Sgly_2530"/>
<dbReference type="GO" id="GO:0046872">
    <property type="term" value="F:metal ion binding"/>
    <property type="evidence" value="ECO:0007669"/>
    <property type="project" value="UniProtKB-KW"/>
</dbReference>
<dbReference type="Pfam" id="PF00037">
    <property type="entry name" value="Fer4"/>
    <property type="match status" value="2"/>
</dbReference>
<dbReference type="InterPro" id="IPR036136">
    <property type="entry name" value="Nit/Sulf_reduc_fer-like_dom_sf"/>
</dbReference>
<reference evidence="9" key="2">
    <citation type="submission" date="2011-02" db="EMBL/GenBank/DDBJ databases">
        <title>The complete genome of Syntrophobotulus glycolicus DSM 8271.</title>
        <authorList>
            <person name="Lucas S."/>
            <person name="Copeland A."/>
            <person name="Lapidus A."/>
            <person name="Bruce D."/>
            <person name="Goodwin L."/>
            <person name="Pitluck S."/>
            <person name="Kyrpides N."/>
            <person name="Mavromatis K."/>
            <person name="Pagani I."/>
            <person name="Ivanova N."/>
            <person name="Mikhailova N."/>
            <person name="Chertkov O."/>
            <person name="Held B."/>
            <person name="Detter J.C."/>
            <person name="Tapia R."/>
            <person name="Han C."/>
            <person name="Land M."/>
            <person name="Hauser L."/>
            <person name="Markowitz V."/>
            <person name="Cheng J.-F."/>
            <person name="Hugenholtz P."/>
            <person name="Woyke T."/>
            <person name="Wu D."/>
            <person name="Spring S."/>
            <person name="Schroeder M."/>
            <person name="Brambilla E."/>
            <person name="Klenk H.-P."/>
            <person name="Eisen J.A."/>
        </authorList>
    </citation>
    <scope>NUCLEOTIDE SEQUENCE [LARGE SCALE GENOMIC DNA]</scope>
    <source>
        <strain evidence="9">DSM 8271 / FlGlyR</strain>
    </source>
</reference>
<reference evidence="8 9" key="1">
    <citation type="journal article" date="2011" name="Stand. Genomic Sci.">
        <title>Complete genome sequence of Syntrophobotulus glycolicus type strain (FlGlyR).</title>
        <authorList>
            <person name="Han C."/>
            <person name="Mwirichia R."/>
            <person name="Chertkov O."/>
            <person name="Held B."/>
            <person name="Lapidus A."/>
            <person name="Nolan M."/>
            <person name="Lucas S."/>
            <person name="Hammon N."/>
            <person name="Deshpande S."/>
            <person name="Cheng J.F."/>
            <person name="Tapia R."/>
            <person name="Goodwin L."/>
            <person name="Pitluck S."/>
            <person name="Huntemann M."/>
            <person name="Liolios K."/>
            <person name="Ivanova N."/>
            <person name="Pagani I."/>
            <person name="Mavromatis K."/>
            <person name="Ovchinikova G."/>
            <person name="Pati A."/>
            <person name="Chen A."/>
            <person name="Palaniappan K."/>
            <person name="Land M."/>
            <person name="Hauser L."/>
            <person name="Brambilla E.M."/>
            <person name="Rohde M."/>
            <person name="Spring S."/>
            <person name="Sikorski J."/>
            <person name="Goker M."/>
            <person name="Woyke T."/>
            <person name="Bristow J."/>
            <person name="Eisen J.A."/>
            <person name="Markowitz V."/>
            <person name="Hugenholtz P."/>
            <person name="Kyrpides N.C."/>
            <person name="Klenk H.P."/>
            <person name="Detter J.C."/>
        </authorList>
    </citation>
    <scope>NUCLEOTIDE SEQUENCE [LARGE SCALE GENOMIC DNA]</scope>
    <source>
        <strain evidence="9">DSM 8271 / FlGlyR</strain>
    </source>
</reference>
<dbReference type="AlphaFoldDB" id="F0SW29"/>